<gene>
    <name evidence="1" type="ORF">BDP27DRAFT_1059911</name>
</gene>
<organism evidence="1 2">
    <name type="scientific">Rhodocollybia butyracea</name>
    <dbReference type="NCBI Taxonomy" id="206335"/>
    <lineage>
        <taxon>Eukaryota</taxon>
        <taxon>Fungi</taxon>
        <taxon>Dikarya</taxon>
        <taxon>Basidiomycota</taxon>
        <taxon>Agaricomycotina</taxon>
        <taxon>Agaricomycetes</taxon>
        <taxon>Agaricomycetidae</taxon>
        <taxon>Agaricales</taxon>
        <taxon>Marasmiineae</taxon>
        <taxon>Omphalotaceae</taxon>
        <taxon>Rhodocollybia</taxon>
    </lineage>
</organism>
<evidence type="ECO:0000313" key="2">
    <source>
        <dbReference type="Proteomes" id="UP000772434"/>
    </source>
</evidence>
<reference evidence="1" key="1">
    <citation type="submission" date="2020-11" db="EMBL/GenBank/DDBJ databases">
        <authorList>
            <consortium name="DOE Joint Genome Institute"/>
            <person name="Ahrendt S."/>
            <person name="Riley R."/>
            <person name="Andreopoulos W."/>
            <person name="Labutti K."/>
            <person name="Pangilinan J."/>
            <person name="Ruiz-Duenas F.J."/>
            <person name="Barrasa J.M."/>
            <person name="Sanchez-Garcia M."/>
            <person name="Camarero S."/>
            <person name="Miyauchi S."/>
            <person name="Serrano A."/>
            <person name="Linde D."/>
            <person name="Babiker R."/>
            <person name="Drula E."/>
            <person name="Ayuso-Fernandez I."/>
            <person name="Pacheco R."/>
            <person name="Padilla G."/>
            <person name="Ferreira P."/>
            <person name="Barriuso J."/>
            <person name="Kellner H."/>
            <person name="Castanera R."/>
            <person name="Alfaro M."/>
            <person name="Ramirez L."/>
            <person name="Pisabarro A.G."/>
            <person name="Kuo A."/>
            <person name="Tritt A."/>
            <person name="Lipzen A."/>
            <person name="He G."/>
            <person name="Yan M."/>
            <person name="Ng V."/>
            <person name="Cullen D."/>
            <person name="Martin F."/>
            <person name="Rosso M.-N."/>
            <person name="Henrissat B."/>
            <person name="Hibbett D."/>
            <person name="Martinez A.T."/>
            <person name="Grigoriev I.V."/>
        </authorList>
    </citation>
    <scope>NUCLEOTIDE SEQUENCE</scope>
    <source>
        <strain evidence="1">AH 40177</strain>
    </source>
</reference>
<sequence length="81" mass="9302">MALLQSKPAPLYILNGIDAALDFTTHRSYHPHTVFESPLYRRVVDRQLVFPKQMYSSAPNDSIWSLRVKLVLPASWYGVRA</sequence>
<name>A0A9P5PP17_9AGAR</name>
<dbReference type="AlphaFoldDB" id="A0A9P5PP17"/>
<accession>A0A9P5PP17</accession>
<dbReference type="OrthoDB" id="10255539at2759"/>
<protein>
    <submittedName>
        <fullName evidence="1">Uncharacterized protein</fullName>
    </submittedName>
</protein>
<keyword evidence="2" id="KW-1185">Reference proteome</keyword>
<dbReference type="EMBL" id="JADNRY010000094">
    <property type="protein sequence ID" value="KAF9065982.1"/>
    <property type="molecule type" value="Genomic_DNA"/>
</dbReference>
<proteinExistence type="predicted"/>
<evidence type="ECO:0000313" key="1">
    <source>
        <dbReference type="EMBL" id="KAF9065982.1"/>
    </source>
</evidence>
<comment type="caution">
    <text evidence="1">The sequence shown here is derived from an EMBL/GenBank/DDBJ whole genome shotgun (WGS) entry which is preliminary data.</text>
</comment>
<dbReference type="Proteomes" id="UP000772434">
    <property type="component" value="Unassembled WGS sequence"/>
</dbReference>